<organism evidence="14 15">
    <name type="scientific">Actinomadura vinacea</name>
    <dbReference type="NCBI Taxonomy" id="115336"/>
    <lineage>
        <taxon>Bacteria</taxon>
        <taxon>Bacillati</taxon>
        <taxon>Actinomycetota</taxon>
        <taxon>Actinomycetes</taxon>
        <taxon>Streptosporangiales</taxon>
        <taxon>Thermomonosporaceae</taxon>
        <taxon>Actinomadura</taxon>
    </lineage>
</organism>
<sequence length="162" mass="17417">MRSVPSDVEPAAIRLDARAEGRDDAVRQCGRLLVEIGAVEEEYIAGMLDRERSISTYLAEGVAIPHGTNASKDSVLRDALAVVRFPDGVDWNGDEVTLAIAIAARGDGHIAVLTELAQILLDADRARDLREATTAEEIVRLLRPAGPDEAAHAPEKEEEAAQ</sequence>
<comment type="function">
    <text evidence="1">The phosphoenolpyruvate-dependent sugar phosphotransferase system (sugar PTS), a major carbohydrate active transport system, catalyzes the phosphorylation of incoming sugar substrates concomitantly with their translocation across the cell membrane. The enzyme II CmtAB PTS system is involved in D-mannitol transport.</text>
</comment>
<evidence type="ECO:0000256" key="5">
    <source>
        <dbReference type="ARBA" id="ARBA00022597"/>
    </source>
</evidence>
<keyword evidence="15" id="KW-1185">Reference proteome</keyword>
<evidence type="ECO:0000259" key="13">
    <source>
        <dbReference type="PROSITE" id="PS51094"/>
    </source>
</evidence>
<accession>A0ABP5VTX2</accession>
<dbReference type="PANTHER" id="PTHR30181">
    <property type="entry name" value="MANNITOL PERMEASE IIC COMPONENT"/>
    <property type="match status" value="1"/>
</dbReference>
<evidence type="ECO:0000256" key="8">
    <source>
        <dbReference type="ARBA" id="ARBA00022777"/>
    </source>
</evidence>
<dbReference type="InterPro" id="IPR002178">
    <property type="entry name" value="PTS_EIIA_type-2_dom"/>
</dbReference>
<comment type="caution">
    <text evidence="14">The sequence shown here is derived from an EMBL/GenBank/DDBJ whole genome shotgun (WGS) entry which is preliminary data.</text>
</comment>
<keyword evidence="6" id="KW-0808">Transferase</keyword>
<dbReference type="CDD" id="cd00211">
    <property type="entry name" value="PTS_IIA_fru"/>
    <property type="match status" value="1"/>
</dbReference>
<feature type="region of interest" description="Disordered" evidence="12">
    <location>
        <begin position="143"/>
        <end position="162"/>
    </location>
</feature>
<evidence type="ECO:0000256" key="1">
    <source>
        <dbReference type="ARBA" id="ARBA00002434"/>
    </source>
</evidence>
<keyword evidence="8" id="KW-0418">Kinase</keyword>
<dbReference type="Pfam" id="PF00359">
    <property type="entry name" value="PTS_EIIA_2"/>
    <property type="match status" value="1"/>
</dbReference>
<evidence type="ECO:0000256" key="9">
    <source>
        <dbReference type="ARBA" id="ARBA00029908"/>
    </source>
</evidence>
<evidence type="ECO:0000256" key="10">
    <source>
        <dbReference type="ARBA" id="ARBA00030956"/>
    </source>
</evidence>
<evidence type="ECO:0000256" key="4">
    <source>
        <dbReference type="ARBA" id="ARBA00022553"/>
    </source>
</evidence>
<dbReference type="EMBL" id="BAAARW010000005">
    <property type="protein sequence ID" value="GAA2408921.1"/>
    <property type="molecule type" value="Genomic_DNA"/>
</dbReference>
<dbReference type="PROSITE" id="PS00372">
    <property type="entry name" value="PTS_EIIA_TYPE_2_HIS"/>
    <property type="match status" value="1"/>
</dbReference>
<evidence type="ECO:0000256" key="3">
    <source>
        <dbReference type="ARBA" id="ARBA00022448"/>
    </source>
</evidence>
<evidence type="ECO:0000256" key="11">
    <source>
        <dbReference type="ARBA" id="ARBA00030962"/>
    </source>
</evidence>
<reference evidence="15" key="1">
    <citation type="journal article" date="2019" name="Int. J. Syst. Evol. Microbiol.">
        <title>The Global Catalogue of Microorganisms (GCM) 10K type strain sequencing project: providing services to taxonomists for standard genome sequencing and annotation.</title>
        <authorList>
            <consortium name="The Broad Institute Genomics Platform"/>
            <consortium name="The Broad Institute Genome Sequencing Center for Infectious Disease"/>
            <person name="Wu L."/>
            <person name="Ma J."/>
        </authorList>
    </citation>
    <scope>NUCLEOTIDE SEQUENCE [LARGE SCALE GENOMIC DNA]</scope>
    <source>
        <strain evidence="15">JCM 3325</strain>
    </source>
</reference>
<feature type="domain" description="PTS EIIA type-2" evidence="13">
    <location>
        <begin position="6"/>
        <end position="145"/>
    </location>
</feature>
<evidence type="ECO:0000256" key="7">
    <source>
        <dbReference type="ARBA" id="ARBA00022683"/>
    </source>
</evidence>
<evidence type="ECO:0000256" key="6">
    <source>
        <dbReference type="ARBA" id="ARBA00022679"/>
    </source>
</evidence>
<dbReference type="Gene3D" id="3.40.930.10">
    <property type="entry name" value="Mannitol-specific EII, Chain A"/>
    <property type="match status" value="1"/>
</dbReference>
<keyword evidence="5" id="KW-0762">Sugar transport</keyword>
<keyword evidence="7" id="KW-0598">Phosphotransferase system</keyword>
<dbReference type="InterPro" id="IPR016152">
    <property type="entry name" value="PTrfase/Anion_transptr"/>
</dbReference>
<dbReference type="PROSITE" id="PS51094">
    <property type="entry name" value="PTS_EIIA_TYPE_2"/>
    <property type="match status" value="1"/>
</dbReference>
<dbReference type="Proteomes" id="UP001501231">
    <property type="component" value="Unassembled WGS sequence"/>
</dbReference>
<dbReference type="InterPro" id="IPR050893">
    <property type="entry name" value="Sugar_PTS"/>
</dbReference>
<protein>
    <recommendedName>
        <fullName evidence="2">Mannitol-specific phosphotransferase enzyme IIA component</fullName>
    </recommendedName>
    <alternativeName>
        <fullName evidence="10">EIIA</fullName>
    </alternativeName>
    <alternativeName>
        <fullName evidence="11">EIII</fullName>
    </alternativeName>
    <alternativeName>
        <fullName evidence="9">PTS system mannitol-specific EIIA component</fullName>
    </alternativeName>
</protein>
<proteinExistence type="predicted"/>
<dbReference type="PANTHER" id="PTHR30181:SF2">
    <property type="entry name" value="PTS SYSTEM MANNITOL-SPECIFIC EIICBA COMPONENT"/>
    <property type="match status" value="1"/>
</dbReference>
<evidence type="ECO:0000256" key="12">
    <source>
        <dbReference type="SAM" id="MobiDB-lite"/>
    </source>
</evidence>
<dbReference type="SUPFAM" id="SSF55804">
    <property type="entry name" value="Phoshotransferase/anion transport protein"/>
    <property type="match status" value="1"/>
</dbReference>
<evidence type="ECO:0000313" key="14">
    <source>
        <dbReference type="EMBL" id="GAA2408921.1"/>
    </source>
</evidence>
<evidence type="ECO:0000256" key="2">
    <source>
        <dbReference type="ARBA" id="ARBA00014783"/>
    </source>
</evidence>
<keyword evidence="4" id="KW-0597">Phosphoprotein</keyword>
<name>A0ABP5VTX2_9ACTN</name>
<keyword evidence="3" id="KW-0813">Transport</keyword>
<gene>
    <name evidence="14" type="ORF">GCM10010191_16860</name>
</gene>
<evidence type="ECO:0000313" key="15">
    <source>
        <dbReference type="Proteomes" id="UP001501231"/>
    </source>
</evidence>